<evidence type="ECO:0000259" key="2">
    <source>
        <dbReference type="SMART" id="SM00656"/>
    </source>
</evidence>
<protein>
    <submittedName>
        <fullName evidence="3">Pectate lyase</fullName>
    </submittedName>
</protein>
<comment type="caution">
    <text evidence="3">The sequence shown here is derived from an EMBL/GenBank/DDBJ whole genome shotgun (WGS) entry which is preliminary data.</text>
</comment>
<dbReference type="Proteomes" id="UP001363151">
    <property type="component" value="Unassembled WGS sequence"/>
</dbReference>
<dbReference type="GO" id="GO:0016829">
    <property type="term" value="F:lyase activity"/>
    <property type="evidence" value="ECO:0007669"/>
    <property type="project" value="UniProtKB-KW"/>
</dbReference>
<dbReference type="EMBL" id="JBBJCI010000125">
    <property type="protein sequence ID" value="KAK7247842.1"/>
    <property type="molecule type" value="Genomic_DNA"/>
</dbReference>
<dbReference type="InterPro" id="IPR012334">
    <property type="entry name" value="Pectin_lyas_fold"/>
</dbReference>
<reference evidence="3 4" key="1">
    <citation type="submission" date="2024-03" db="EMBL/GenBank/DDBJ databases">
        <title>Aureococcus anophagefferens CCMP1851 and Kratosvirus quantuckense: Draft genome of a second virus-susceptible host strain in the model system.</title>
        <authorList>
            <person name="Chase E."/>
            <person name="Truchon A.R."/>
            <person name="Schepens W."/>
            <person name="Wilhelm S.W."/>
        </authorList>
    </citation>
    <scope>NUCLEOTIDE SEQUENCE [LARGE SCALE GENOMIC DNA]</scope>
    <source>
        <strain evidence="3 4">CCMP1851</strain>
    </source>
</reference>
<keyword evidence="1 3" id="KW-0456">Lyase</keyword>
<sequence length="306" mass="32873">MTGGYGGATAAATTAAEFADFVSRDEPLVVTIDRHLALDDPNLSSTYDVASHKTILGVGDYDVASHKTILGVGDGAMISVGSVRIKRRTNIIIQNIRFSGAVDGGGDALAIFDSSYVWVDHCTFDAAADGLVDVTHGSRHVTISWSHFFDHDHGVLIGSRDDRPSDVDISVTLHHNWYQQDSRSPPASPRVRFGRVHAYNNFHDDQERGVASYMAARVVVEASYFFHCAKPTQAEGGDLVLRGGNIFAKNDRDGSSSGDAFEPRDVYDYELDAAADVPALVRAGAGSGKGWDDAWLGQGGNFKQPA</sequence>
<evidence type="ECO:0000256" key="1">
    <source>
        <dbReference type="ARBA" id="ARBA00023239"/>
    </source>
</evidence>
<accession>A0ABR1G3C4</accession>
<dbReference type="PANTHER" id="PTHR31683:SF18">
    <property type="entry name" value="PECTATE LYASE 21-RELATED"/>
    <property type="match status" value="1"/>
</dbReference>
<dbReference type="SMART" id="SM00656">
    <property type="entry name" value="Amb_all"/>
    <property type="match status" value="1"/>
</dbReference>
<feature type="domain" description="Pectate lyase" evidence="2">
    <location>
        <begin position="40"/>
        <end position="231"/>
    </location>
</feature>
<gene>
    <name evidence="3" type="primary">plyA</name>
    <name evidence="3" type="ORF">SO694_00120020</name>
</gene>
<dbReference type="Pfam" id="PF00544">
    <property type="entry name" value="Pectate_lyase_4"/>
    <property type="match status" value="1"/>
</dbReference>
<keyword evidence="4" id="KW-1185">Reference proteome</keyword>
<dbReference type="InterPro" id="IPR045032">
    <property type="entry name" value="PEL"/>
</dbReference>
<dbReference type="PANTHER" id="PTHR31683">
    <property type="entry name" value="PECTATE LYASE 18-RELATED"/>
    <property type="match status" value="1"/>
</dbReference>
<proteinExistence type="predicted"/>
<dbReference type="InterPro" id="IPR002022">
    <property type="entry name" value="Pec_lyase"/>
</dbReference>
<dbReference type="Gene3D" id="2.160.20.10">
    <property type="entry name" value="Single-stranded right-handed beta-helix, Pectin lyase-like"/>
    <property type="match status" value="1"/>
</dbReference>
<evidence type="ECO:0000313" key="4">
    <source>
        <dbReference type="Proteomes" id="UP001363151"/>
    </source>
</evidence>
<dbReference type="InterPro" id="IPR011050">
    <property type="entry name" value="Pectin_lyase_fold/virulence"/>
</dbReference>
<organism evidence="3 4">
    <name type="scientific">Aureococcus anophagefferens</name>
    <name type="common">Harmful bloom alga</name>
    <dbReference type="NCBI Taxonomy" id="44056"/>
    <lineage>
        <taxon>Eukaryota</taxon>
        <taxon>Sar</taxon>
        <taxon>Stramenopiles</taxon>
        <taxon>Ochrophyta</taxon>
        <taxon>Pelagophyceae</taxon>
        <taxon>Pelagomonadales</taxon>
        <taxon>Pelagomonadaceae</taxon>
        <taxon>Aureococcus</taxon>
    </lineage>
</organism>
<evidence type="ECO:0000313" key="3">
    <source>
        <dbReference type="EMBL" id="KAK7247842.1"/>
    </source>
</evidence>
<dbReference type="SUPFAM" id="SSF51126">
    <property type="entry name" value="Pectin lyase-like"/>
    <property type="match status" value="1"/>
</dbReference>
<name>A0ABR1G3C4_AURAN</name>